<evidence type="ECO:0000256" key="4">
    <source>
        <dbReference type="ARBA" id="ARBA00022512"/>
    </source>
</evidence>
<keyword evidence="4" id="KW-0964">Secreted</keyword>
<name>A0AAP0IUB4_9MAGN</name>
<gene>
    <name evidence="6" type="ORF">Syun_019543</name>
</gene>
<comment type="caution">
    <text evidence="6">The sequence shown here is derived from an EMBL/GenBank/DDBJ whole genome shotgun (WGS) entry which is preliminary data.</text>
</comment>
<organism evidence="6 7">
    <name type="scientific">Stephania yunnanensis</name>
    <dbReference type="NCBI Taxonomy" id="152371"/>
    <lineage>
        <taxon>Eukaryota</taxon>
        <taxon>Viridiplantae</taxon>
        <taxon>Streptophyta</taxon>
        <taxon>Embryophyta</taxon>
        <taxon>Tracheophyta</taxon>
        <taxon>Spermatophyta</taxon>
        <taxon>Magnoliopsida</taxon>
        <taxon>Ranunculales</taxon>
        <taxon>Menispermaceae</taxon>
        <taxon>Menispermoideae</taxon>
        <taxon>Cissampelideae</taxon>
        <taxon>Stephania</taxon>
    </lineage>
</organism>
<dbReference type="GO" id="GO:0071555">
    <property type="term" value="P:cell wall organization"/>
    <property type="evidence" value="ECO:0007669"/>
    <property type="project" value="TreeGrafter"/>
</dbReference>
<dbReference type="AlphaFoldDB" id="A0AAP0IUB4"/>
<feature type="region of interest" description="Disordered" evidence="5">
    <location>
        <begin position="144"/>
        <end position="215"/>
    </location>
</feature>
<proteinExistence type="inferred from homology"/>
<dbReference type="PANTHER" id="PTHR21562:SF5">
    <property type="entry name" value="PECTIN ACETYLESTERASE 12"/>
    <property type="match status" value="1"/>
</dbReference>
<accession>A0AAP0IUB4</accession>
<protein>
    <submittedName>
        <fullName evidence="6">Uncharacterized protein</fullName>
    </submittedName>
</protein>
<dbReference type="GO" id="GO:0052793">
    <property type="term" value="F:pectin acetylesterase activity"/>
    <property type="evidence" value="ECO:0007669"/>
    <property type="project" value="TreeGrafter"/>
</dbReference>
<evidence type="ECO:0000313" key="6">
    <source>
        <dbReference type="EMBL" id="KAK9121926.1"/>
    </source>
</evidence>
<evidence type="ECO:0000256" key="5">
    <source>
        <dbReference type="SAM" id="MobiDB-lite"/>
    </source>
</evidence>
<keyword evidence="7" id="KW-1185">Reference proteome</keyword>
<feature type="compositionally biased region" description="Basic and acidic residues" evidence="5">
    <location>
        <begin position="201"/>
        <end position="215"/>
    </location>
</feature>
<sequence>MSSLRLRMRQPSALLFLEFLGDWSLRSPKPSSLFAAPQAVALFASQLYFRGQRIWLAGMEKLMAQGMHSAEQVFINCGYHVPVIDVSGNRTMRNLYAGVVKLGGAQKNALQFVRDQLDPTLVTLLASWTTHFFARYRNMESLAPRAADPNNDWRRDGAHARRRRMRGVDGAPEQGDAGAKEGATTLEARISGDGSGGRSSDGSKLEEEKQRRAAM</sequence>
<evidence type="ECO:0000256" key="2">
    <source>
        <dbReference type="ARBA" id="ARBA00004191"/>
    </source>
</evidence>
<comment type="function">
    <text evidence="1">Hydrolyzes acetyl esters in homogalacturonan regions of pectin. In type I primary cell wall, galacturonic acid residues of pectin can be acetylated at the O-2 and O-3 positions. Decreasing the degree of acetylation of pectin gels in vitro alters their physical properties.</text>
</comment>
<dbReference type="PANTHER" id="PTHR21562">
    <property type="entry name" value="NOTUM-RELATED"/>
    <property type="match status" value="1"/>
</dbReference>
<dbReference type="EMBL" id="JBBNAF010000008">
    <property type="protein sequence ID" value="KAK9121926.1"/>
    <property type="molecule type" value="Genomic_DNA"/>
</dbReference>
<comment type="similarity">
    <text evidence="3">Belongs to the pectinacetylesterase family.</text>
</comment>
<reference evidence="6 7" key="1">
    <citation type="submission" date="2024-01" db="EMBL/GenBank/DDBJ databases">
        <title>Genome assemblies of Stephania.</title>
        <authorList>
            <person name="Yang L."/>
        </authorList>
    </citation>
    <scope>NUCLEOTIDE SEQUENCE [LARGE SCALE GENOMIC DNA]</scope>
    <source>
        <strain evidence="6">YNDBR</strain>
        <tissue evidence="6">Leaf</tissue>
    </source>
</reference>
<evidence type="ECO:0000256" key="3">
    <source>
        <dbReference type="ARBA" id="ARBA00005784"/>
    </source>
</evidence>
<dbReference type="InterPro" id="IPR004963">
    <property type="entry name" value="PAE/NOTUM"/>
</dbReference>
<keyword evidence="4" id="KW-0134">Cell wall</keyword>
<evidence type="ECO:0000256" key="1">
    <source>
        <dbReference type="ARBA" id="ARBA00003534"/>
    </source>
</evidence>
<evidence type="ECO:0000313" key="7">
    <source>
        <dbReference type="Proteomes" id="UP001420932"/>
    </source>
</evidence>
<dbReference type="GO" id="GO:0009505">
    <property type="term" value="C:plant-type cell wall"/>
    <property type="evidence" value="ECO:0007669"/>
    <property type="project" value="TreeGrafter"/>
</dbReference>
<dbReference type="Proteomes" id="UP001420932">
    <property type="component" value="Unassembled WGS sequence"/>
</dbReference>
<comment type="subcellular location">
    <subcellularLocation>
        <location evidence="2">Secreted</location>
        <location evidence="2">Cell wall</location>
    </subcellularLocation>
</comment>